<feature type="transmembrane region" description="Helical" evidence="4">
    <location>
        <begin position="387"/>
        <end position="411"/>
    </location>
</feature>
<dbReference type="EMBL" id="JACPRF010000090">
    <property type="protein sequence ID" value="MBI2875837.1"/>
    <property type="molecule type" value="Genomic_DNA"/>
</dbReference>
<dbReference type="AlphaFoldDB" id="A0A932CME1"/>
<dbReference type="NCBIfam" id="NF006386">
    <property type="entry name" value="PRK08633.1"/>
    <property type="match status" value="1"/>
</dbReference>
<dbReference type="PANTHER" id="PTHR43767">
    <property type="entry name" value="LONG-CHAIN-FATTY-ACID--COA LIGASE"/>
    <property type="match status" value="1"/>
</dbReference>
<dbReference type="Gene3D" id="3.30.300.30">
    <property type="match status" value="1"/>
</dbReference>
<evidence type="ECO:0000313" key="7">
    <source>
        <dbReference type="Proteomes" id="UP000769766"/>
    </source>
</evidence>
<feature type="transmembrane region" description="Helical" evidence="4">
    <location>
        <begin position="667"/>
        <end position="687"/>
    </location>
</feature>
<dbReference type="InterPro" id="IPR002123">
    <property type="entry name" value="Plipid/glycerol_acylTrfase"/>
</dbReference>
<dbReference type="Pfam" id="PF07690">
    <property type="entry name" value="MFS_1"/>
    <property type="match status" value="1"/>
</dbReference>
<evidence type="ECO:0000259" key="5">
    <source>
        <dbReference type="SMART" id="SM00563"/>
    </source>
</evidence>
<evidence type="ECO:0000256" key="4">
    <source>
        <dbReference type="SAM" id="Phobius"/>
    </source>
</evidence>
<dbReference type="CDD" id="cd07989">
    <property type="entry name" value="LPLAT_AGPAT-like"/>
    <property type="match status" value="1"/>
</dbReference>
<dbReference type="InterPro" id="IPR000873">
    <property type="entry name" value="AMP-dep_synth/lig_dom"/>
</dbReference>
<dbReference type="InterPro" id="IPR020845">
    <property type="entry name" value="AMP-binding_CS"/>
</dbReference>
<proteinExistence type="predicted"/>
<dbReference type="SMART" id="SM00563">
    <property type="entry name" value="PlsC"/>
    <property type="match status" value="1"/>
</dbReference>
<feature type="transmembrane region" description="Helical" evidence="4">
    <location>
        <begin position="321"/>
        <end position="342"/>
    </location>
</feature>
<evidence type="ECO:0000256" key="1">
    <source>
        <dbReference type="ARBA" id="ARBA00022692"/>
    </source>
</evidence>
<dbReference type="Gene3D" id="1.20.1250.20">
    <property type="entry name" value="MFS general substrate transporter like domains"/>
    <property type="match status" value="1"/>
</dbReference>
<reference evidence="6" key="1">
    <citation type="submission" date="2020-07" db="EMBL/GenBank/DDBJ databases">
        <title>Huge and variable diversity of episymbiotic CPR bacteria and DPANN archaea in groundwater ecosystems.</title>
        <authorList>
            <person name="He C.Y."/>
            <person name="Keren R."/>
            <person name="Whittaker M."/>
            <person name="Farag I.F."/>
            <person name="Doudna J."/>
            <person name="Cate J.H.D."/>
            <person name="Banfield J.F."/>
        </authorList>
    </citation>
    <scope>NUCLEOTIDE SEQUENCE</scope>
    <source>
        <strain evidence="6">NC_groundwater_672_Ag_B-0.1um_62_36</strain>
    </source>
</reference>
<dbReference type="SUPFAM" id="SSF56801">
    <property type="entry name" value="Acetyl-CoA synthetase-like"/>
    <property type="match status" value="1"/>
</dbReference>
<dbReference type="SUPFAM" id="SSF69593">
    <property type="entry name" value="Glycerol-3-phosphate (1)-acyltransferase"/>
    <property type="match status" value="1"/>
</dbReference>
<feature type="transmembrane region" description="Helical" evidence="4">
    <location>
        <begin position="84"/>
        <end position="105"/>
    </location>
</feature>
<evidence type="ECO:0000256" key="2">
    <source>
        <dbReference type="ARBA" id="ARBA00022989"/>
    </source>
</evidence>
<dbReference type="GO" id="GO:0022857">
    <property type="term" value="F:transmembrane transporter activity"/>
    <property type="evidence" value="ECO:0007669"/>
    <property type="project" value="InterPro"/>
</dbReference>
<evidence type="ECO:0000256" key="3">
    <source>
        <dbReference type="ARBA" id="ARBA00023136"/>
    </source>
</evidence>
<feature type="transmembrane region" description="Helical" evidence="4">
    <location>
        <begin position="262"/>
        <end position="283"/>
    </location>
</feature>
<protein>
    <submittedName>
        <fullName evidence="6">MFS transporter</fullName>
    </submittedName>
</protein>
<name>A0A932CME1_UNCTE</name>
<keyword evidence="1 4" id="KW-0812">Transmembrane</keyword>
<dbReference type="GO" id="GO:0016746">
    <property type="term" value="F:acyltransferase activity"/>
    <property type="evidence" value="ECO:0007669"/>
    <property type="project" value="InterPro"/>
</dbReference>
<dbReference type="InterPro" id="IPR050237">
    <property type="entry name" value="ATP-dep_AMP-bd_enzyme"/>
</dbReference>
<dbReference type="Gene3D" id="3.40.50.12780">
    <property type="entry name" value="N-terminal domain of ligase-like"/>
    <property type="match status" value="1"/>
</dbReference>
<dbReference type="Pfam" id="PF01553">
    <property type="entry name" value="Acyltransferase"/>
    <property type="match status" value="1"/>
</dbReference>
<feature type="transmembrane region" description="Helical" evidence="4">
    <location>
        <begin position="295"/>
        <end position="315"/>
    </location>
</feature>
<dbReference type="GO" id="GO:0016878">
    <property type="term" value="F:acid-thiol ligase activity"/>
    <property type="evidence" value="ECO:0007669"/>
    <property type="project" value="UniProtKB-ARBA"/>
</dbReference>
<dbReference type="SUPFAM" id="SSF103473">
    <property type="entry name" value="MFS general substrate transporter"/>
    <property type="match status" value="1"/>
</dbReference>
<feature type="domain" description="Phospholipid/glycerol acyltransferase" evidence="5">
    <location>
        <begin position="439"/>
        <end position="553"/>
    </location>
</feature>
<dbReference type="Pfam" id="PF00501">
    <property type="entry name" value="AMP-binding"/>
    <property type="match status" value="1"/>
</dbReference>
<dbReference type="CDD" id="cd06173">
    <property type="entry name" value="MFS_MefA_like"/>
    <property type="match status" value="1"/>
</dbReference>
<dbReference type="Proteomes" id="UP000769766">
    <property type="component" value="Unassembled WGS sequence"/>
</dbReference>
<dbReference type="InterPro" id="IPR036259">
    <property type="entry name" value="MFS_trans_sf"/>
</dbReference>
<dbReference type="PANTHER" id="PTHR43767:SF1">
    <property type="entry name" value="NONRIBOSOMAL PEPTIDE SYNTHASE PES1 (EUROFUNG)-RELATED"/>
    <property type="match status" value="1"/>
</dbReference>
<feature type="transmembrane region" description="Helical" evidence="4">
    <location>
        <begin position="354"/>
        <end position="375"/>
    </location>
</feature>
<gene>
    <name evidence="6" type="ORF">HYY20_03030</name>
</gene>
<feature type="transmembrane region" description="Helical" evidence="4">
    <location>
        <begin position="153"/>
        <end position="171"/>
    </location>
</feature>
<feature type="transmembrane region" description="Helical" evidence="4">
    <location>
        <begin position="54"/>
        <end position="72"/>
    </location>
</feature>
<feature type="transmembrane region" description="Helical" evidence="4">
    <location>
        <begin position="229"/>
        <end position="250"/>
    </location>
</feature>
<feature type="transmembrane region" description="Helical" evidence="4">
    <location>
        <begin position="111"/>
        <end position="132"/>
    </location>
</feature>
<dbReference type="InterPro" id="IPR042099">
    <property type="entry name" value="ANL_N_sf"/>
</dbReference>
<dbReference type="InterPro" id="IPR011701">
    <property type="entry name" value="MFS"/>
</dbReference>
<dbReference type="PROSITE" id="PS00455">
    <property type="entry name" value="AMP_BINDING"/>
    <property type="match status" value="1"/>
</dbReference>
<organism evidence="6 7">
    <name type="scientific">Tectimicrobiota bacterium</name>
    <dbReference type="NCBI Taxonomy" id="2528274"/>
    <lineage>
        <taxon>Bacteria</taxon>
        <taxon>Pseudomonadati</taxon>
        <taxon>Nitrospinota/Tectimicrobiota group</taxon>
        <taxon>Candidatus Tectimicrobiota</taxon>
    </lineage>
</organism>
<keyword evidence="3 4" id="KW-0472">Membrane</keyword>
<comment type="caution">
    <text evidence="6">The sequence shown here is derived from an EMBL/GenBank/DDBJ whole genome shotgun (WGS) entry which is preliminary data.</text>
</comment>
<sequence>MSIGKYRDLLRSLGFQSFLWTQFLGALNDNLYKIVISMLAVERAALSGGGSRDLSLVGAVFILPFFLFSGYAGHLADTRNKRTVLIVTKSFEIVAMALALLAFWAGRIGPMLGVLFLMALQSTLFSPAKYGILPEMLPDRDLSRANGLLEMSTFLAIILGTSVGSLIFAAWKDQLGGIGLILIAIALAGTLTSLGISRVPASGARKPFRLSPWAEIGQGIRRFYGEKTLWLTVIGISYFWFLGALLQMDLLLLGKEVMGLDAFRIGILGTFLAVGIGTGSLVAGRLSGDKVELGLVPLGSIGMGIFAIWLASSSASYAEAAAALVLLGFAGGFFIVPLNALLQQKSGHEEKGQLIATANFLSTGGILLASGALWALHDRLQVPADGIILAAGIFTLGGTVYLLAILPDFLIRFSLWMLTHSIYRIRIVGQEHPPLRGPALLVCNHLSLVDGFLVGACLQRFIRFMVYQPFYEMKAFHWLLSRMKAIPVMGGNPKAVEASLEQAREELRQGHMVCIFAEGSISRTGNLLPFKRGFERIMQGVDVPILPVHLDRLWGSIFSFKDGRFLWKWPQRIPYPVTVSFGHPMPATATAQEVRQTIMELGEAAMQHRKSPRDLLHLRFLETARRHWFSFCMADASGKRLTYGKALVGSLLLARWIRRQRQEEPMVGILLPASIGGALANIAVLLAGRVPVNLNFTAGREAMSSAIQQCDLRTILTSRIFLDKAQLEEREGMVYLEEVMTQLTLFQKVRATLRAVLLPARWLLARSPRGEQGPDALATVLFSSGSTGVPKGVMLSHHNILSNIEGLAQIFWITRKDRIMGVLPFFHSFGFTGTLWFPLLAGFGVVYHANPLDAWTVGGMVRRYQATILLGTPAFYAAYLRKCPAEELASLRYAIVGAEKLREPLAQAFKEKYGLDLLEGYGCTEMAPVVSVNTPDVQQGAQRQTGLKRGTVGHPLPGVAVKIVDPESGAPLSAGQEGLLLVKGPNRMLGYLGQPEKSAEVFRNGWYVTGDIARIDPDGFLQITDRLARFSKIGGEMVPHIRVEEAIHSILGDPGCVVTAIPDEQKGERLVALYAHPEVAPGELWERLCRTDLPRLWIPKRENICRVEALPVLGTGKVDLQQARAIALGRAGEVNHGT</sequence>
<keyword evidence="2 4" id="KW-1133">Transmembrane helix</keyword>
<dbReference type="InterPro" id="IPR045851">
    <property type="entry name" value="AMP-bd_C_sf"/>
</dbReference>
<accession>A0A932CME1</accession>
<evidence type="ECO:0000313" key="6">
    <source>
        <dbReference type="EMBL" id="MBI2875837.1"/>
    </source>
</evidence>
<feature type="transmembrane region" description="Helical" evidence="4">
    <location>
        <begin position="177"/>
        <end position="196"/>
    </location>
</feature>